<name>A0ABY4HKB7_9FLAO</name>
<proteinExistence type="predicted"/>
<reference evidence="2" key="1">
    <citation type="submission" date="2021-12" db="EMBL/GenBank/DDBJ databases">
        <authorList>
            <person name="Cha I.-T."/>
            <person name="Lee K.-E."/>
            <person name="Park S.-J."/>
        </authorList>
    </citation>
    <scope>NUCLEOTIDE SEQUENCE</scope>
    <source>
        <strain evidence="2">YSM-43</strain>
    </source>
</reference>
<gene>
    <name evidence="2" type="ORF">LXD69_14800</name>
</gene>
<evidence type="ECO:0000313" key="3">
    <source>
        <dbReference type="Proteomes" id="UP000830454"/>
    </source>
</evidence>
<sequence>MKIKQAYLKGKSIFIISLFVIGITILTVYLTGKNYNRTVTSNLYISLSIIGTILFFFMTYGLYKGI</sequence>
<evidence type="ECO:0000313" key="2">
    <source>
        <dbReference type="EMBL" id="UOX33300.1"/>
    </source>
</evidence>
<evidence type="ECO:0000256" key="1">
    <source>
        <dbReference type="SAM" id="Phobius"/>
    </source>
</evidence>
<feature type="transmembrane region" description="Helical" evidence="1">
    <location>
        <begin position="43"/>
        <end position="63"/>
    </location>
</feature>
<organism evidence="2 3">
    <name type="scientific">Flavobacterium sediminilitoris</name>
    <dbReference type="NCBI Taxonomy" id="2024526"/>
    <lineage>
        <taxon>Bacteria</taxon>
        <taxon>Pseudomonadati</taxon>
        <taxon>Bacteroidota</taxon>
        <taxon>Flavobacteriia</taxon>
        <taxon>Flavobacteriales</taxon>
        <taxon>Flavobacteriaceae</taxon>
        <taxon>Flavobacterium</taxon>
    </lineage>
</organism>
<dbReference type="EMBL" id="CP090145">
    <property type="protein sequence ID" value="UOX33300.1"/>
    <property type="molecule type" value="Genomic_DNA"/>
</dbReference>
<dbReference type="Proteomes" id="UP000830454">
    <property type="component" value="Chromosome"/>
</dbReference>
<keyword evidence="3" id="KW-1185">Reference proteome</keyword>
<reference evidence="2" key="2">
    <citation type="submission" date="2022-04" db="EMBL/GenBank/DDBJ databases">
        <title>Complete Genome Sequence of Flavobacterium sediminilitoris YSM-43, Isolated from a Tidal Sediment.</title>
        <authorList>
            <person name="Lee P.A."/>
        </authorList>
    </citation>
    <scope>NUCLEOTIDE SEQUENCE</scope>
    <source>
        <strain evidence="2">YSM-43</strain>
    </source>
</reference>
<evidence type="ECO:0008006" key="4">
    <source>
        <dbReference type="Google" id="ProtNLM"/>
    </source>
</evidence>
<keyword evidence="1" id="KW-0812">Transmembrane</keyword>
<accession>A0ABY4HKB7</accession>
<keyword evidence="1" id="KW-0472">Membrane</keyword>
<protein>
    <recommendedName>
        <fullName evidence="4">Sensor histidine kinase</fullName>
    </recommendedName>
</protein>
<dbReference type="RefSeq" id="WP_246915951.1">
    <property type="nucleotide sequence ID" value="NZ_CP090145.1"/>
</dbReference>
<keyword evidence="1" id="KW-1133">Transmembrane helix</keyword>
<feature type="transmembrane region" description="Helical" evidence="1">
    <location>
        <begin position="12"/>
        <end position="31"/>
    </location>
</feature>